<organism evidence="1">
    <name type="scientific">viral metagenome</name>
    <dbReference type="NCBI Taxonomy" id="1070528"/>
    <lineage>
        <taxon>unclassified sequences</taxon>
        <taxon>metagenomes</taxon>
        <taxon>organismal metagenomes</taxon>
    </lineage>
</organism>
<dbReference type="AlphaFoldDB" id="A0A6M3LK40"/>
<accession>A0A6M3LK40</accession>
<proteinExistence type="predicted"/>
<sequence length="186" mass="21264">MKTRTLARMMTSWELQTMDTIVNIAAQKADKKVKITGVRGTPKWEKECAAWNECYHTHADAMAVKEGLRCRITVTRVTRADVADKVKPMPETGSIAEMYDEARSQALCELERIARECLRENPELNEFVMAMGNWIFTTKPDGYVYAEAPGGEFVDLEEHIDEWDDVLKLTGEPMRFTANGEVVREW</sequence>
<dbReference type="EMBL" id="MT143333">
    <property type="protein sequence ID" value="QJA95666.1"/>
    <property type="molecule type" value="Genomic_DNA"/>
</dbReference>
<gene>
    <name evidence="1" type="ORF">MM415B05255_0005</name>
</gene>
<evidence type="ECO:0000313" key="1">
    <source>
        <dbReference type="EMBL" id="QJA95666.1"/>
    </source>
</evidence>
<protein>
    <submittedName>
        <fullName evidence="1">Uncharacterized protein</fullName>
    </submittedName>
</protein>
<name>A0A6M3LK40_9ZZZZ</name>
<reference evidence="1" key="1">
    <citation type="submission" date="2020-03" db="EMBL/GenBank/DDBJ databases">
        <title>The deep terrestrial virosphere.</title>
        <authorList>
            <person name="Holmfeldt K."/>
            <person name="Nilsson E."/>
            <person name="Simone D."/>
            <person name="Lopez-Fernandez M."/>
            <person name="Wu X."/>
            <person name="de Brujin I."/>
            <person name="Lundin D."/>
            <person name="Andersson A."/>
            <person name="Bertilsson S."/>
            <person name="Dopson M."/>
        </authorList>
    </citation>
    <scope>NUCLEOTIDE SEQUENCE</scope>
    <source>
        <strain evidence="1">MM415B05255</strain>
    </source>
</reference>